<evidence type="ECO:0000313" key="2">
    <source>
        <dbReference type="EMBL" id="RSH79902.1"/>
    </source>
</evidence>
<dbReference type="AlphaFoldDB" id="A0A427XMA7"/>
<feature type="region of interest" description="Disordered" evidence="1">
    <location>
        <begin position="642"/>
        <end position="767"/>
    </location>
</feature>
<evidence type="ECO:0000313" key="3">
    <source>
        <dbReference type="Proteomes" id="UP000279236"/>
    </source>
</evidence>
<dbReference type="OrthoDB" id="10691517at2759"/>
<feature type="compositionally biased region" description="Low complexity" evidence="1">
    <location>
        <begin position="243"/>
        <end position="257"/>
    </location>
</feature>
<gene>
    <name evidence="2" type="ORF">EHS24_009570</name>
</gene>
<feature type="region of interest" description="Disordered" evidence="1">
    <location>
        <begin position="209"/>
        <end position="294"/>
    </location>
</feature>
<feature type="region of interest" description="Disordered" evidence="1">
    <location>
        <begin position="386"/>
        <end position="451"/>
    </location>
</feature>
<feature type="compositionally biased region" description="Polar residues" evidence="1">
    <location>
        <begin position="716"/>
        <end position="740"/>
    </location>
</feature>
<feature type="region of interest" description="Disordered" evidence="1">
    <location>
        <begin position="584"/>
        <end position="608"/>
    </location>
</feature>
<reference evidence="2 3" key="1">
    <citation type="submission" date="2018-11" db="EMBL/GenBank/DDBJ databases">
        <title>Genome sequence of Apiotrichum porosum DSM 27194.</title>
        <authorList>
            <person name="Aliyu H."/>
            <person name="Gorte O."/>
            <person name="Ochsenreither K."/>
        </authorList>
    </citation>
    <scope>NUCLEOTIDE SEQUENCE [LARGE SCALE GENOMIC DNA]</scope>
    <source>
        <strain evidence="2 3">DSM 27194</strain>
    </source>
</reference>
<organism evidence="2 3">
    <name type="scientific">Apiotrichum porosum</name>
    <dbReference type="NCBI Taxonomy" id="105984"/>
    <lineage>
        <taxon>Eukaryota</taxon>
        <taxon>Fungi</taxon>
        <taxon>Dikarya</taxon>
        <taxon>Basidiomycota</taxon>
        <taxon>Agaricomycotina</taxon>
        <taxon>Tremellomycetes</taxon>
        <taxon>Trichosporonales</taxon>
        <taxon>Trichosporonaceae</taxon>
        <taxon>Apiotrichum</taxon>
    </lineage>
</organism>
<accession>A0A427XMA7</accession>
<evidence type="ECO:0000256" key="1">
    <source>
        <dbReference type="SAM" id="MobiDB-lite"/>
    </source>
</evidence>
<feature type="region of interest" description="Disordered" evidence="1">
    <location>
        <begin position="338"/>
        <end position="359"/>
    </location>
</feature>
<protein>
    <submittedName>
        <fullName evidence="2">Uncharacterized protein</fullName>
    </submittedName>
</protein>
<feature type="compositionally biased region" description="Polar residues" evidence="1">
    <location>
        <begin position="342"/>
        <end position="357"/>
    </location>
</feature>
<feature type="compositionally biased region" description="Polar residues" evidence="1">
    <location>
        <begin position="675"/>
        <end position="686"/>
    </location>
</feature>
<comment type="caution">
    <text evidence="2">The sequence shown here is derived from an EMBL/GenBank/DDBJ whole genome shotgun (WGS) entry which is preliminary data.</text>
</comment>
<dbReference type="GeneID" id="39594113"/>
<dbReference type="Proteomes" id="UP000279236">
    <property type="component" value="Unassembled WGS sequence"/>
</dbReference>
<feature type="compositionally biased region" description="Low complexity" evidence="1">
    <location>
        <begin position="274"/>
        <end position="290"/>
    </location>
</feature>
<feature type="compositionally biased region" description="Low complexity" evidence="1">
    <location>
        <begin position="77"/>
        <end position="93"/>
    </location>
</feature>
<name>A0A427XMA7_9TREE</name>
<feature type="compositionally biased region" description="Low complexity" evidence="1">
    <location>
        <begin position="227"/>
        <end position="236"/>
    </location>
</feature>
<feature type="compositionally biased region" description="Low complexity" evidence="1">
    <location>
        <begin position="584"/>
        <end position="593"/>
    </location>
</feature>
<dbReference type="STRING" id="105984.A0A427XMA7"/>
<keyword evidence="3" id="KW-1185">Reference proteome</keyword>
<feature type="compositionally biased region" description="Pro residues" evidence="1">
    <location>
        <begin position="651"/>
        <end position="661"/>
    </location>
</feature>
<proteinExistence type="predicted"/>
<dbReference type="EMBL" id="RSCE01000009">
    <property type="protein sequence ID" value="RSH79902.1"/>
    <property type="molecule type" value="Genomic_DNA"/>
</dbReference>
<feature type="region of interest" description="Disordered" evidence="1">
    <location>
        <begin position="67"/>
        <end position="140"/>
    </location>
</feature>
<dbReference type="RefSeq" id="XP_028475011.1">
    <property type="nucleotide sequence ID" value="XM_028624843.1"/>
</dbReference>
<sequence length="806" mass="82655">MRRRGPLFLGGHSAPCGARGVSLCVVGGSHVVLDRHINILISLQHTPHISQFKEAGPLLPTHHILSPWASSGAAGETTTTRQSQSPPSSSVVSPPTPSVPRPQLARPTLSVTLCADNTRPLRSSEHDRSHTPGSGGGLFARLFGRKRAPDPINVSAAARRRSGAYDRDGRQSPAVAAPAAAPLYAKMATTLPPIETTPVAAMFAASSLPPRTTSEKEAPPPLPPKPDTANAAAAAIAPPPAATPRATPAPAALATGPVSASADAERSQSPPDESAASRVASPAPRPASAADTLAMNRPLSFSPDLLGETRFSLPPQQQPELAAVNEVTPRVVTVSSVPSGLVSDSTPTSPLSATGESVHSLPGAPILRSAVGSITMRNVPAVTRHSMIPSHGGKRGSTTGEGMFDQADAPPVPALGVDEPMSKRMSSLLSHGSESEASFGSAPPPPPERAAAPAILSNEEDVVASPIDMSPSSARPVSMLPTAIAVPVVETVVEQPAPAEETTPVANDDLQVDVPETPAVTLSFEDSPLSPLSLAAASASAESQAAKAVSPTEAAPEAVEVEPEAKIMETTAMAIDVFPASPTLASPTSSMSARSRLSPPQINVGSYADFDANHSLSDLPPSPISPGDTPIVTPEFKANTALPVKPELPPKDLPVVPPKDTPGPSLVTPPARSASVRTPTRNTSLRRSGRDAAALDTQSSADANLPPVSGKFPASLSKTRSVSGQAAAPSSTANTPQRARTLTPRRAVTSPSTAPSSPGGEEAPNLDDFMGLFKTVISREKGMSIRDAAKTAEKFKEMQAAQAAES</sequence>
<feature type="compositionally biased region" description="Low complexity" evidence="1">
    <location>
        <begin position="749"/>
        <end position="758"/>
    </location>
</feature>